<dbReference type="AlphaFoldDB" id="A0AA42CLH7"/>
<dbReference type="PANTHER" id="PTHR39176">
    <property type="entry name" value="PERIPLASMIC PROTEIN-RELATED"/>
    <property type="match status" value="1"/>
</dbReference>
<keyword evidence="1" id="KW-0732">Signal</keyword>
<dbReference type="Gene3D" id="1.20.1270.180">
    <property type="match status" value="1"/>
</dbReference>
<proteinExistence type="predicted"/>
<dbReference type="InterPro" id="IPR009739">
    <property type="entry name" value="LprI-like_N"/>
</dbReference>
<comment type="caution">
    <text evidence="3">The sequence shown here is derived from an EMBL/GenBank/DDBJ whole genome shotgun (WGS) entry which is preliminary data.</text>
</comment>
<evidence type="ECO:0000313" key="3">
    <source>
        <dbReference type="EMBL" id="MCW6511598.1"/>
    </source>
</evidence>
<dbReference type="RefSeq" id="WP_282587977.1">
    <property type="nucleotide sequence ID" value="NZ_JAMOIM010000029.1"/>
</dbReference>
<feature type="domain" description="Lysozyme inhibitor LprI-like N-terminal" evidence="2">
    <location>
        <begin position="24"/>
        <end position="119"/>
    </location>
</feature>
<sequence length="134" mass="15084">MRHVAMFILALSLPRLAFAAAGPCSEPMPQQDMNVCMSRAVNEADSILNRVYEQLKNKLDDNGKRNLVSAEWAWITFRDRECELRSGYDAEHLDRNGTIVPFLVGECKLDLANQRMTDLVKELKCPGGDLSCPQ</sequence>
<accession>A0AA42CLH7</accession>
<evidence type="ECO:0000259" key="2">
    <source>
        <dbReference type="Pfam" id="PF07007"/>
    </source>
</evidence>
<keyword evidence="4" id="KW-1185">Reference proteome</keyword>
<reference evidence="3" key="1">
    <citation type="submission" date="2022-05" db="EMBL/GenBank/DDBJ databases">
        <authorList>
            <person name="Pankratov T."/>
        </authorList>
    </citation>
    <scope>NUCLEOTIDE SEQUENCE</scope>
    <source>
        <strain evidence="3">BP6-180914</strain>
    </source>
</reference>
<name>A0AA42CLH7_9HYPH</name>
<dbReference type="PANTHER" id="PTHR39176:SF1">
    <property type="entry name" value="PERIPLASMIC PROTEIN"/>
    <property type="match status" value="1"/>
</dbReference>
<evidence type="ECO:0000313" key="4">
    <source>
        <dbReference type="Proteomes" id="UP001165667"/>
    </source>
</evidence>
<organism evidence="3 4">
    <name type="scientific">Lichenifustis flavocetrariae</name>
    <dbReference type="NCBI Taxonomy" id="2949735"/>
    <lineage>
        <taxon>Bacteria</taxon>
        <taxon>Pseudomonadati</taxon>
        <taxon>Pseudomonadota</taxon>
        <taxon>Alphaproteobacteria</taxon>
        <taxon>Hyphomicrobiales</taxon>
        <taxon>Lichenihabitantaceae</taxon>
        <taxon>Lichenifustis</taxon>
    </lineage>
</organism>
<protein>
    <submittedName>
        <fullName evidence="3">Lysozyme inhibitor LprI family protein</fullName>
    </submittedName>
</protein>
<feature type="chain" id="PRO_5041403347" evidence="1">
    <location>
        <begin position="20"/>
        <end position="134"/>
    </location>
</feature>
<evidence type="ECO:0000256" key="1">
    <source>
        <dbReference type="SAM" id="SignalP"/>
    </source>
</evidence>
<dbReference type="Pfam" id="PF07007">
    <property type="entry name" value="LprI"/>
    <property type="match status" value="1"/>
</dbReference>
<dbReference type="EMBL" id="JAMOIM010000029">
    <property type="protein sequence ID" value="MCW6511598.1"/>
    <property type="molecule type" value="Genomic_DNA"/>
</dbReference>
<feature type="signal peptide" evidence="1">
    <location>
        <begin position="1"/>
        <end position="19"/>
    </location>
</feature>
<dbReference type="Proteomes" id="UP001165667">
    <property type="component" value="Unassembled WGS sequence"/>
</dbReference>
<gene>
    <name evidence="3" type="ORF">M8523_26860</name>
</gene>